<protein>
    <submittedName>
        <fullName evidence="1">Uncharacterized protein</fullName>
    </submittedName>
</protein>
<name>A0A7K0CVU5_9NOCA</name>
<organism evidence="1 2">
    <name type="scientific">Nocardia macrotermitis</name>
    <dbReference type="NCBI Taxonomy" id="2585198"/>
    <lineage>
        <taxon>Bacteria</taxon>
        <taxon>Bacillati</taxon>
        <taxon>Actinomycetota</taxon>
        <taxon>Actinomycetes</taxon>
        <taxon>Mycobacteriales</taxon>
        <taxon>Nocardiaceae</taxon>
        <taxon>Nocardia</taxon>
    </lineage>
</organism>
<gene>
    <name evidence="1" type="ORF">NRB20_06220</name>
</gene>
<evidence type="ECO:0000313" key="1">
    <source>
        <dbReference type="EMBL" id="MQY17558.1"/>
    </source>
</evidence>
<sequence length="118" mass="12869">MLAQRVELMQYPPGHTSRALFDLSKTDTSKSARSNAHGQPAAYAETGIPIYLLIDREAAAVSGHREHVVDQTARVVLVGGQAEDDVVVHRCDDVIQDLLLGRDPFPARSCAVQHRLGL</sequence>
<reference evidence="1 2" key="1">
    <citation type="submission" date="2019-10" db="EMBL/GenBank/DDBJ databases">
        <title>Nocardia macrotermitis sp. nov. and Nocardia aurantia sp. nov., isolated from the gut of fungus growing-termite Macrotermes natalensis.</title>
        <authorList>
            <person name="Benndorf R."/>
            <person name="Schwitalla J."/>
            <person name="Martin K."/>
            <person name="De Beer W."/>
            <person name="Kaster A.-K."/>
            <person name="Vollmers J."/>
            <person name="Poulsen M."/>
            <person name="Beemelmanns C."/>
        </authorList>
    </citation>
    <scope>NUCLEOTIDE SEQUENCE [LARGE SCALE GENOMIC DNA]</scope>
    <source>
        <strain evidence="1 2">RB20</strain>
    </source>
</reference>
<comment type="caution">
    <text evidence="1">The sequence shown here is derived from an EMBL/GenBank/DDBJ whole genome shotgun (WGS) entry which is preliminary data.</text>
</comment>
<proteinExistence type="predicted"/>
<dbReference type="EMBL" id="WEGK01000001">
    <property type="protein sequence ID" value="MQY17558.1"/>
    <property type="molecule type" value="Genomic_DNA"/>
</dbReference>
<dbReference type="AlphaFoldDB" id="A0A7K0CVU5"/>
<dbReference type="Proteomes" id="UP000438448">
    <property type="component" value="Unassembled WGS sequence"/>
</dbReference>
<accession>A0A7K0CVU5</accession>
<evidence type="ECO:0000313" key="2">
    <source>
        <dbReference type="Proteomes" id="UP000438448"/>
    </source>
</evidence>
<keyword evidence="2" id="KW-1185">Reference proteome</keyword>